<comment type="caution">
    <text evidence="2">The sequence shown here is derived from an EMBL/GenBank/DDBJ whole genome shotgun (WGS) entry which is preliminary data.</text>
</comment>
<proteinExistence type="predicted"/>
<dbReference type="EMBL" id="JTHE03000121">
    <property type="protein sequence ID" value="MCM1985297.1"/>
    <property type="molecule type" value="Genomic_DNA"/>
</dbReference>
<name>A0ABD4T9S8_9CYAN</name>
<dbReference type="NCBIfam" id="NF037970">
    <property type="entry name" value="vanZ_1"/>
    <property type="match status" value="1"/>
</dbReference>
<evidence type="ECO:0000313" key="2">
    <source>
        <dbReference type="EMBL" id="MCM1985297.1"/>
    </source>
</evidence>
<reference evidence="2 3" key="1">
    <citation type="journal article" date="2015" name="Genome Announc.">
        <title>Draft Genome Sequence of Filamentous Marine Cyanobacterium Lyngbya confervoides Strain BDU141951.</title>
        <authorList>
            <person name="Chandrababunaidu M.M."/>
            <person name="Sen D."/>
            <person name="Tripathy S."/>
        </authorList>
    </citation>
    <scope>NUCLEOTIDE SEQUENCE [LARGE SCALE GENOMIC DNA]</scope>
    <source>
        <strain evidence="2 3">BDU141951</strain>
    </source>
</reference>
<feature type="domain" description="VanZ-like" evidence="1">
    <location>
        <begin position="4"/>
        <end position="122"/>
    </location>
</feature>
<evidence type="ECO:0000313" key="3">
    <source>
        <dbReference type="Proteomes" id="UP000031561"/>
    </source>
</evidence>
<dbReference type="Proteomes" id="UP000031561">
    <property type="component" value="Unassembled WGS sequence"/>
</dbReference>
<sequence length="139" mass="15443">MILIFSLSTPLGGWSHSQSLIETLLRAQFQFLSLDQLHHINLWVRKGAHFSEYAMLTGLGYWMGRVSFKLPWRRALIMALAGSILYAISDEFHQSFVPGRTAQGLDVLIDSFGASTVVLLLYTWARKPEGSSPDAASAS</sequence>
<gene>
    <name evidence="2" type="ORF">QQ91_0021000</name>
</gene>
<dbReference type="AlphaFoldDB" id="A0ABD4T9S8"/>
<dbReference type="Pfam" id="PF04892">
    <property type="entry name" value="VanZ"/>
    <property type="match status" value="1"/>
</dbReference>
<dbReference type="InterPro" id="IPR006976">
    <property type="entry name" value="VanZ-like"/>
</dbReference>
<keyword evidence="3" id="KW-1185">Reference proteome</keyword>
<accession>A0ABD4T9S8</accession>
<protein>
    <submittedName>
        <fullName evidence="2">VanZ family protein</fullName>
    </submittedName>
</protein>
<organism evidence="2 3">
    <name type="scientific">Lyngbya confervoides BDU141951</name>
    <dbReference type="NCBI Taxonomy" id="1574623"/>
    <lineage>
        <taxon>Bacteria</taxon>
        <taxon>Bacillati</taxon>
        <taxon>Cyanobacteriota</taxon>
        <taxon>Cyanophyceae</taxon>
        <taxon>Oscillatoriophycideae</taxon>
        <taxon>Oscillatoriales</taxon>
        <taxon>Microcoleaceae</taxon>
        <taxon>Lyngbya</taxon>
    </lineage>
</organism>
<evidence type="ECO:0000259" key="1">
    <source>
        <dbReference type="Pfam" id="PF04892"/>
    </source>
</evidence>